<evidence type="ECO:0000313" key="11">
    <source>
        <dbReference type="Proteomes" id="UP000001683"/>
    </source>
</evidence>
<dbReference type="AlphaFoldDB" id="B2A758"/>
<evidence type="ECO:0000256" key="5">
    <source>
        <dbReference type="ARBA" id="ARBA00022833"/>
    </source>
</evidence>
<accession>B2A758</accession>
<feature type="domain" description="Peptidase M14" evidence="9">
    <location>
        <begin position="78"/>
        <end position="374"/>
    </location>
</feature>
<organism evidence="10 11">
    <name type="scientific">Natranaerobius thermophilus (strain ATCC BAA-1301 / DSM 18059 / JW/NM-WN-LF)</name>
    <dbReference type="NCBI Taxonomy" id="457570"/>
    <lineage>
        <taxon>Bacteria</taxon>
        <taxon>Bacillati</taxon>
        <taxon>Bacillota</taxon>
        <taxon>Clostridia</taxon>
        <taxon>Natranaerobiales</taxon>
        <taxon>Natranaerobiaceae</taxon>
        <taxon>Natranaerobius</taxon>
    </lineage>
</organism>
<keyword evidence="8" id="KW-0472">Membrane</keyword>
<dbReference type="SMART" id="SM00631">
    <property type="entry name" value="Zn_pept"/>
    <property type="match status" value="1"/>
</dbReference>
<dbReference type="FunCoup" id="B2A758">
    <property type="interactions" value="1"/>
</dbReference>
<evidence type="ECO:0000259" key="9">
    <source>
        <dbReference type="PROSITE" id="PS52035"/>
    </source>
</evidence>
<evidence type="ECO:0000256" key="4">
    <source>
        <dbReference type="ARBA" id="ARBA00022801"/>
    </source>
</evidence>
<dbReference type="GO" id="GO:0004181">
    <property type="term" value="F:metallocarboxypeptidase activity"/>
    <property type="evidence" value="ECO:0007669"/>
    <property type="project" value="InterPro"/>
</dbReference>
<gene>
    <name evidence="10" type="ordered locus">Nther_0658</name>
</gene>
<dbReference type="eggNOG" id="COG2866">
    <property type="taxonomic scope" value="Bacteria"/>
</dbReference>
<keyword evidence="8" id="KW-0812">Transmembrane</keyword>
<dbReference type="KEGG" id="nth:Nther_0658"/>
<evidence type="ECO:0000256" key="6">
    <source>
        <dbReference type="ARBA" id="ARBA00023049"/>
    </source>
</evidence>
<evidence type="ECO:0000256" key="3">
    <source>
        <dbReference type="ARBA" id="ARBA00022670"/>
    </source>
</evidence>
<dbReference type="InParanoid" id="B2A758"/>
<evidence type="ECO:0000256" key="8">
    <source>
        <dbReference type="SAM" id="Phobius"/>
    </source>
</evidence>
<dbReference type="Pfam" id="PF00246">
    <property type="entry name" value="Peptidase_M14"/>
    <property type="match status" value="1"/>
</dbReference>
<feature type="transmembrane region" description="Helical" evidence="8">
    <location>
        <begin position="12"/>
        <end position="31"/>
    </location>
</feature>
<dbReference type="PANTHER" id="PTHR11705">
    <property type="entry name" value="PROTEASE FAMILY M14 CARBOXYPEPTIDASE A,B"/>
    <property type="match status" value="1"/>
</dbReference>
<comment type="cofactor">
    <cofactor evidence="1">
        <name>Zn(2+)</name>
        <dbReference type="ChEBI" id="CHEBI:29105"/>
    </cofactor>
</comment>
<proteinExistence type="inferred from homology"/>
<evidence type="ECO:0000256" key="7">
    <source>
        <dbReference type="PROSITE-ProRule" id="PRU01379"/>
    </source>
</evidence>
<keyword evidence="5" id="KW-0862">Zinc</keyword>
<comment type="similarity">
    <text evidence="2 7">Belongs to the peptidase M14 family.</text>
</comment>
<feature type="active site" description="Proton donor/acceptor" evidence="7">
    <location>
        <position position="340"/>
    </location>
</feature>
<keyword evidence="3" id="KW-0645">Protease</keyword>
<keyword evidence="11" id="KW-1185">Reference proteome</keyword>
<dbReference type="SUPFAM" id="SSF53187">
    <property type="entry name" value="Zn-dependent exopeptidases"/>
    <property type="match status" value="1"/>
</dbReference>
<reference evidence="10 11" key="1">
    <citation type="submission" date="2008-04" db="EMBL/GenBank/DDBJ databases">
        <title>Complete sequence of chromosome of Natranaerobius thermophilus JW/NM-WN-LF.</title>
        <authorList>
            <consortium name="US DOE Joint Genome Institute"/>
            <person name="Copeland A."/>
            <person name="Lucas S."/>
            <person name="Lapidus A."/>
            <person name="Glavina del Rio T."/>
            <person name="Dalin E."/>
            <person name="Tice H."/>
            <person name="Bruce D."/>
            <person name="Goodwin L."/>
            <person name="Pitluck S."/>
            <person name="Chertkov O."/>
            <person name="Brettin T."/>
            <person name="Detter J.C."/>
            <person name="Han C."/>
            <person name="Kuske C.R."/>
            <person name="Schmutz J."/>
            <person name="Larimer F."/>
            <person name="Land M."/>
            <person name="Hauser L."/>
            <person name="Kyrpides N."/>
            <person name="Lykidis A."/>
            <person name="Mesbah N.M."/>
            <person name="Wiegel J."/>
        </authorList>
    </citation>
    <scope>NUCLEOTIDE SEQUENCE [LARGE SCALE GENOMIC DNA]</scope>
    <source>
        <strain evidence="11">ATCC BAA-1301 / DSM 18059 / JW/NM-WN-LF</strain>
    </source>
</reference>
<dbReference type="PROSITE" id="PS52035">
    <property type="entry name" value="PEPTIDASE_M14"/>
    <property type="match status" value="1"/>
</dbReference>
<dbReference type="Gene3D" id="3.40.630.10">
    <property type="entry name" value="Zn peptidases"/>
    <property type="match status" value="1"/>
</dbReference>
<dbReference type="OrthoDB" id="9811296at2"/>
<dbReference type="HOGENOM" id="CLU_050685_1_1_9"/>
<dbReference type="EMBL" id="CP001034">
    <property type="protein sequence ID" value="ACB84252.1"/>
    <property type="molecule type" value="Genomic_DNA"/>
</dbReference>
<dbReference type="RefSeq" id="WP_012447136.1">
    <property type="nucleotide sequence ID" value="NC_010718.1"/>
</dbReference>
<keyword evidence="10" id="KW-0121">Carboxypeptidase</keyword>
<dbReference type="InterPro" id="IPR000834">
    <property type="entry name" value="Peptidase_M14"/>
</dbReference>
<keyword evidence="8" id="KW-1133">Transmembrane helix</keyword>
<reference evidence="10 11" key="2">
    <citation type="journal article" date="2011" name="J. Bacteriol.">
        <title>Complete genome sequence of the anaerobic, halophilic alkalithermophile Natranaerobius thermophilus JW/NM-WN-LF.</title>
        <authorList>
            <person name="Zhao B."/>
            <person name="Mesbah N.M."/>
            <person name="Dalin E."/>
            <person name="Goodwin L."/>
            <person name="Nolan M."/>
            <person name="Pitluck S."/>
            <person name="Chertkov O."/>
            <person name="Brettin T.S."/>
            <person name="Han J."/>
            <person name="Larimer F.W."/>
            <person name="Land M.L."/>
            <person name="Hauser L."/>
            <person name="Kyrpides N."/>
            <person name="Wiegel J."/>
        </authorList>
    </citation>
    <scope>NUCLEOTIDE SEQUENCE [LARGE SCALE GENOMIC DNA]</scope>
    <source>
        <strain evidence="11">ATCC BAA-1301 / DSM 18059 / JW/NM-WN-LF</strain>
    </source>
</reference>
<dbReference type="GO" id="GO:0005615">
    <property type="term" value="C:extracellular space"/>
    <property type="evidence" value="ECO:0007669"/>
    <property type="project" value="TreeGrafter"/>
</dbReference>
<evidence type="ECO:0000256" key="1">
    <source>
        <dbReference type="ARBA" id="ARBA00001947"/>
    </source>
</evidence>
<protein>
    <submittedName>
        <fullName evidence="10">Peptidase M14 carboxypeptidase A</fullName>
    </submittedName>
</protein>
<sequence>MNVFNIKKNHKIMLIFLVLIMLSLIITFLLGRDDLNDEIHDTKKNEEKRDGADKDYTELPSWQTIDPQDLDYVVDPYQTYTYDQMEQDLDQLKENYGDLLEVRTIGKSVLGKDLYAVRIGNEDNTILVEASHHAREWISTNLTMKKLDRYAYKYVQNEKIGEFNIREILDDVGIWFVPMVNPDGVTLHQKGLDGIPEEYHDEFVDYNVDWAGEDFYLWKANINGVDLNRQYPADWEDSDCTGVRFAMNYKGEEPLSEPESQALYEFTKETKPLSAISYHTRGQVIFWYYHNKHLERDQEIGDQLSELTGYTLYPPRPDYRGANFNDWFIQKFDRPAYILELVPFTGDEEDRDLDYLKTEWKNNREVAVFLAKVANKKLK</sequence>
<dbReference type="GO" id="GO:0006508">
    <property type="term" value="P:proteolysis"/>
    <property type="evidence" value="ECO:0007669"/>
    <property type="project" value="UniProtKB-KW"/>
</dbReference>
<dbReference type="STRING" id="457570.Nther_0658"/>
<dbReference type="PRINTS" id="PR00765">
    <property type="entry name" value="CRBOXYPTASEA"/>
</dbReference>
<evidence type="ECO:0000313" key="10">
    <source>
        <dbReference type="EMBL" id="ACB84252.1"/>
    </source>
</evidence>
<dbReference type="Proteomes" id="UP000001683">
    <property type="component" value="Chromosome"/>
</dbReference>
<keyword evidence="4" id="KW-0378">Hydrolase</keyword>
<keyword evidence="6" id="KW-0482">Metalloprotease</keyword>
<dbReference type="GO" id="GO:0008270">
    <property type="term" value="F:zinc ion binding"/>
    <property type="evidence" value="ECO:0007669"/>
    <property type="project" value="InterPro"/>
</dbReference>
<name>B2A758_NATTJ</name>
<dbReference type="PANTHER" id="PTHR11705:SF143">
    <property type="entry name" value="SLL0236 PROTEIN"/>
    <property type="match status" value="1"/>
</dbReference>
<evidence type="ECO:0000256" key="2">
    <source>
        <dbReference type="ARBA" id="ARBA00005988"/>
    </source>
</evidence>